<proteinExistence type="predicted"/>
<dbReference type="InterPro" id="IPR004843">
    <property type="entry name" value="Calcineurin-like_PHP"/>
</dbReference>
<dbReference type="InterPro" id="IPR029052">
    <property type="entry name" value="Metallo-depent_PP-like"/>
</dbReference>
<dbReference type="PANTHER" id="PTHR43143">
    <property type="entry name" value="METALLOPHOSPHOESTERASE, CALCINEURIN SUPERFAMILY"/>
    <property type="match status" value="1"/>
</dbReference>
<sequence>MSKHPCCRAGRAVLVLSLSLLLKGQGQDLKNLVHQRHTHHHNEKHATVPASEDRFFTNREGAALELTNEEPMFTFAVFGDRTGGPDSGVNILADAVRDVNLLEPDLVMTVGDLIQGYNTTADWLPQMREYKGIMNNLICPWFPVAGNHDVYWRGDDAPLGQHDESYETHFGPLWYAFEHKDCFFIVLYSDEGNPETNEKSFGNPENQKMSEEQFTWLQEMLAKAGDSKHVFLFLHHPRWIGNNYGDDWGKVHQELVKAGNVSAVFAGHVHYMRTDAKDGIDYVTLATTGGHQSGALPSAGALHHYHVVTVRENQVGITAYPVGEALDVREITPDLLAKLRTVAGAGVVPSPKITVQADGVVDQVVEVEISNPVDRALQVNLFPQSRDNRWRFSPDHEHLSIAPGETGLVEFRVTRSAGILDEAFSSPVLSMEVEYLTDSSRYPLPVREIPLPYTLSAPWLEKENHAIDLNGVDQYLSVASSQLNYQSELTVEAWFQGRSFDSRTGLVSKAESSEFGLFVSDGRPVFSIRLGDSYLSARAAQPMLQANEWHHLAGVYDGKEARLYLDGVLVESATGEGERVPNNLPLIIGGDVDRRGQGGSLFNGLIDAVRISDSVRYQGAEVALGETWQSDENTLLLLDMNVEVDGSLYDRSSYSAHARIHGTPRQQKVMPEAAGKTQ</sequence>
<evidence type="ECO:0000313" key="5">
    <source>
        <dbReference type="Proteomes" id="UP000604083"/>
    </source>
</evidence>
<keyword evidence="1" id="KW-0732">Signal</keyword>
<dbReference type="GO" id="GO:0016787">
    <property type="term" value="F:hydrolase activity"/>
    <property type="evidence" value="ECO:0007669"/>
    <property type="project" value="InterPro"/>
</dbReference>
<dbReference type="SMART" id="SM00560">
    <property type="entry name" value="LamGL"/>
    <property type="match status" value="1"/>
</dbReference>
<dbReference type="Pfam" id="PF13385">
    <property type="entry name" value="Laminin_G_3"/>
    <property type="match status" value="1"/>
</dbReference>
<dbReference type="Proteomes" id="UP000604083">
    <property type="component" value="Unassembled WGS sequence"/>
</dbReference>
<gene>
    <name evidence="4" type="ORF">JIN78_03485</name>
</gene>
<dbReference type="AlphaFoldDB" id="A0A934RPI3"/>
<reference evidence="4" key="1">
    <citation type="submission" date="2021-01" db="EMBL/GenBank/DDBJ databases">
        <title>Modified the classification status of verrucomicrobia.</title>
        <authorList>
            <person name="Feng X."/>
        </authorList>
    </citation>
    <scope>NUCLEOTIDE SEQUENCE</scope>
    <source>
        <strain evidence="4">KCTC 12986</strain>
    </source>
</reference>
<dbReference type="SUPFAM" id="SSF56300">
    <property type="entry name" value="Metallo-dependent phosphatases"/>
    <property type="match status" value="1"/>
</dbReference>
<keyword evidence="5" id="KW-1185">Reference proteome</keyword>
<comment type="caution">
    <text evidence="4">The sequence shown here is derived from an EMBL/GenBank/DDBJ whole genome shotgun (WGS) entry which is preliminary data.</text>
</comment>
<evidence type="ECO:0000256" key="2">
    <source>
        <dbReference type="ARBA" id="ARBA00023157"/>
    </source>
</evidence>
<dbReference type="Gene3D" id="2.60.120.200">
    <property type="match status" value="1"/>
</dbReference>
<name>A0A934RPI3_9BACT</name>
<evidence type="ECO:0000259" key="3">
    <source>
        <dbReference type="SMART" id="SM00560"/>
    </source>
</evidence>
<dbReference type="PANTHER" id="PTHR43143:SF1">
    <property type="entry name" value="SERINE_THREONINE-PROTEIN PHOSPHATASE CPPED1"/>
    <property type="match status" value="1"/>
</dbReference>
<dbReference type="InterPro" id="IPR013320">
    <property type="entry name" value="ConA-like_dom_sf"/>
</dbReference>
<dbReference type="RefSeq" id="WP_200390543.1">
    <property type="nucleotide sequence ID" value="NZ_JAENIO010000005.1"/>
</dbReference>
<evidence type="ECO:0000256" key="1">
    <source>
        <dbReference type="ARBA" id="ARBA00022729"/>
    </source>
</evidence>
<accession>A0A934RPI3</accession>
<keyword evidence="2" id="KW-1015">Disulfide bond</keyword>
<dbReference type="Pfam" id="PF00149">
    <property type="entry name" value="Metallophos"/>
    <property type="match status" value="1"/>
</dbReference>
<dbReference type="EMBL" id="JAENIO010000005">
    <property type="protein sequence ID" value="MBK1833113.1"/>
    <property type="molecule type" value="Genomic_DNA"/>
</dbReference>
<organism evidence="4 5">
    <name type="scientific">Roseibacillus ishigakijimensis</name>
    <dbReference type="NCBI Taxonomy" id="454146"/>
    <lineage>
        <taxon>Bacteria</taxon>
        <taxon>Pseudomonadati</taxon>
        <taxon>Verrucomicrobiota</taxon>
        <taxon>Verrucomicrobiia</taxon>
        <taxon>Verrucomicrobiales</taxon>
        <taxon>Verrucomicrobiaceae</taxon>
        <taxon>Roseibacillus</taxon>
    </lineage>
</organism>
<protein>
    <submittedName>
        <fullName evidence="4">Metallophosphoesterase</fullName>
    </submittedName>
</protein>
<dbReference type="InterPro" id="IPR051918">
    <property type="entry name" value="STPP_CPPED1"/>
</dbReference>
<dbReference type="InterPro" id="IPR006558">
    <property type="entry name" value="LamG-like"/>
</dbReference>
<dbReference type="SUPFAM" id="SSF49899">
    <property type="entry name" value="Concanavalin A-like lectins/glucanases"/>
    <property type="match status" value="1"/>
</dbReference>
<dbReference type="Gene3D" id="3.60.21.10">
    <property type="match status" value="1"/>
</dbReference>
<evidence type="ECO:0000313" key="4">
    <source>
        <dbReference type="EMBL" id="MBK1833113.1"/>
    </source>
</evidence>
<feature type="domain" description="LamG-like jellyroll fold" evidence="3">
    <location>
        <begin position="487"/>
        <end position="619"/>
    </location>
</feature>